<dbReference type="SUPFAM" id="SSF46955">
    <property type="entry name" value="Putative DNA-binding domain"/>
    <property type="match status" value="1"/>
</dbReference>
<dbReference type="EMBL" id="CP097899">
    <property type="protein sequence ID" value="URN94209.1"/>
    <property type="molecule type" value="Genomic_DNA"/>
</dbReference>
<proteinExistence type="predicted"/>
<keyword evidence="1" id="KW-0472">Membrane</keyword>
<evidence type="ECO:0000256" key="1">
    <source>
        <dbReference type="SAM" id="Phobius"/>
    </source>
</evidence>
<keyword evidence="1" id="KW-0812">Transmembrane</keyword>
<dbReference type="InterPro" id="IPR009061">
    <property type="entry name" value="DNA-bd_dom_put_sf"/>
</dbReference>
<accession>A0A9J6ZEI1</accession>
<dbReference type="KEGG" id="plig:NAG76_20680"/>
<keyword evidence="1" id="KW-1133">Transmembrane helix</keyword>
<dbReference type="Gene3D" id="1.10.1660.10">
    <property type="match status" value="1"/>
</dbReference>
<gene>
    <name evidence="2" type="ORF">NAG76_20680</name>
</gene>
<evidence type="ECO:0000313" key="2">
    <source>
        <dbReference type="EMBL" id="URN94209.1"/>
    </source>
</evidence>
<evidence type="ECO:0000313" key="3">
    <source>
        <dbReference type="Proteomes" id="UP001056756"/>
    </source>
</evidence>
<dbReference type="AlphaFoldDB" id="A0A9J6ZEI1"/>
<protein>
    <submittedName>
        <fullName evidence="2">MerR family transcriptional regulator</fullName>
    </submittedName>
</protein>
<dbReference type="Proteomes" id="UP001056756">
    <property type="component" value="Chromosome"/>
</dbReference>
<organism evidence="2 3">
    <name type="scientific">Candidatus Pristimantibacillus lignocellulolyticus</name>
    <dbReference type="NCBI Taxonomy" id="2994561"/>
    <lineage>
        <taxon>Bacteria</taxon>
        <taxon>Bacillati</taxon>
        <taxon>Bacillota</taxon>
        <taxon>Bacilli</taxon>
        <taxon>Bacillales</taxon>
        <taxon>Paenibacillaceae</taxon>
        <taxon>Candidatus Pristimantibacillus</taxon>
    </lineage>
</organism>
<name>A0A9J6ZEI1_9BACL</name>
<reference evidence="2" key="1">
    <citation type="submission" date="2022-05" db="EMBL/GenBank/DDBJ databases">
        <title>Novel bacterial taxa in a minimal lignocellulolytic consortium and its capacity to transform plastics disclosed by genome-resolved metagenomics.</title>
        <authorList>
            <person name="Rodriguez C.A.D."/>
            <person name="Diaz-Garcia L."/>
            <person name="Herrera K."/>
            <person name="Tarazona N.A."/>
            <person name="Sproer C."/>
            <person name="Overmann J."/>
            <person name="Jimenez D.J."/>
        </authorList>
    </citation>
    <scope>NUCLEOTIDE SEQUENCE</scope>
    <source>
        <strain evidence="2">MAG5</strain>
    </source>
</reference>
<feature type="transmembrane region" description="Helical" evidence="1">
    <location>
        <begin position="167"/>
        <end position="191"/>
    </location>
</feature>
<sequence>MKIQEVCSRTSLTEQLILECVERKLISPNIETINGEKHYIYTEDNIEQLIVTAALTKWNFSMEHIIALQTQPEQINDILSQQLNVSPQKENQDLAVIKAIERIQQEVISDAKHLVERLSVEVSRTPLHKFAYQYKISQFETESAEEKELAYEKFIAAQKKRDVLHKIIKPIIIVIVSLICLAIVTRILYLISGIPHNIDKELSAVQFRMDDGTIVENTKITIKGKYYTQWFNYKRFEGTFSIHNNEFTKVENSSYISFLQEVDNHLFGFIDISSFLNGTVSSSFNGVIRMSDDFSKISINIFEPLDSDSNTAEETEMKKDLKTTKDLWIVAPANSRAEALSTWNELQNKLP</sequence>